<name>A0ABD3VPN7_SINWO</name>
<accession>A0ABD3VPN7</accession>
<evidence type="ECO:0000313" key="2">
    <source>
        <dbReference type="Proteomes" id="UP001634394"/>
    </source>
</evidence>
<gene>
    <name evidence="1" type="ORF">ACJMK2_005320</name>
</gene>
<reference evidence="1 2" key="1">
    <citation type="submission" date="2024-11" db="EMBL/GenBank/DDBJ databases">
        <title>Chromosome-level genome assembly of the freshwater bivalve Anodonta woodiana.</title>
        <authorList>
            <person name="Chen X."/>
        </authorList>
    </citation>
    <scope>NUCLEOTIDE SEQUENCE [LARGE SCALE GENOMIC DNA]</scope>
    <source>
        <strain evidence="1">MN2024</strain>
        <tissue evidence="1">Gills</tissue>
    </source>
</reference>
<dbReference type="EMBL" id="JBJQND010000010">
    <property type="protein sequence ID" value="KAL3863569.1"/>
    <property type="molecule type" value="Genomic_DNA"/>
</dbReference>
<protein>
    <submittedName>
        <fullName evidence="1">Uncharacterized protein</fullName>
    </submittedName>
</protein>
<dbReference type="Proteomes" id="UP001634394">
    <property type="component" value="Unassembled WGS sequence"/>
</dbReference>
<dbReference type="AlphaFoldDB" id="A0ABD3VPN7"/>
<keyword evidence="2" id="KW-1185">Reference proteome</keyword>
<proteinExistence type="predicted"/>
<comment type="caution">
    <text evidence="1">The sequence shown here is derived from an EMBL/GenBank/DDBJ whole genome shotgun (WGS) entry which is preliminary data.</text>
</comment>
<sequence length="69" mass="8006">MDSSQQSTANYLKRFVKCSNLMSEKTTVEFTRLYGFERLPVAHTCGSILQIPSTNETFSYMREEFENVL</sequence>
<organism evidence="1 2">
    <name type="scientific">Sinanodonta woodiana</name>
    <name type="common">Chinese pond mussel</name>
    <name type="synonym">Anodonta woodiana</name>
    <dbReference type="NCBI Taxonomy" id="1069815"/>
    <lineage>
        <taxon>Eukaryota</taxon>
        <taxon>Metazoa</taxon>
        <taxon>Spiralia</taxon>
        <taxon>Lophotrochozoa</taxon>
        <taxon>Mollusca</taxon>
        <taxon>Bivalvia</taxon>
        <taxon>Autobranchia</taxon>
        <taxon>Heteroconchia</taxon>
        <taxon>Palaeoheterodonta</taxon>
        <taxon>Unionida</taxon>
        <taxon>Unionoidea</taxon>
        <taxon>Unionidae</taxon>
        <taxon>Unioninae</taxon>
        <taxon>Sinanodonta</taxon>
    </lineage>
</organism>
<evidence type="ECO:0000313" key="1">
    <source>
        <dbReference type="EMBL" id="KAL3863569.1"/>
    </source>
</evidence>